<dbReference type="PANTHER" id="PTHR43791">
    <property type="entry name" value="PERMEASE-RELATED"/>
    <property type="match status" value="1"/>
</dbReference>
<comment type="caution">
    <text evidence="7">The sequence shown here is derived from an EMBL/GenBank/DDBJ whole genome shotgun (WGS) entry which is preliminary data.</text>
</comment>
<dbReference type="OrthoDB" id="1935484at2759"/>
<organism evidence="7 8">
    <name type="scientific">Beauveria bassiana D1-5</name>
    <dbReference type="NCBI Taxonomy" id="1245745"/>
    <lineage>
        <taxon>Eukaryota</taxon>
        <taxon>Fungi</taxon>
        <taxon>Dikarya</taxon>
        <taxon>Ascomycota</taxon>
        <taxon>Pezizomycotina</taxon>
        <taxon>Sordariomycetes</taxon>
        <taxon>Hypocreomycetidae</taxon>
        <taxon>Hypocreales</taxon>
        <taxon>Cordycipitaceae</taxon>
        <taxon>Beauveria</taxon>
    </lineage>
</organism>
<keyword evidence="2" id="KW-0813">Transport</keyword>
<dbReference type="PANTHER" id="PTHR43791:SF65">
    <property type="entry name" value="MAJOR FACILITATOR SUPERFAMILY (MFS) PROFILE DOMAIN-CONTAINING PROTEIN-RELATED"/>
    <property type="match status" value="1"/>
</dbReference>
<dbReference type="GO" id="GO:0016020">
    <property type="term" value="C:membrane"/>
    <property type="evidence" value="ECO:0007669"/>
    <property type="project" value="UniProtKB-SubCell"/>
</dbReference>
<dbReference type="Pfam" id="PF07690">
    <property type="entry name" value="MFS_1"/>
    <property type="match status" value="1"/>
</dbReference>
<feature type="transmembrane region" description="Helical" evidence="6">
    <location>
        <begin position="282"/>
        <end position="302"/>
    </location>
</feature>
<dbReference type="HOGENOM" id="CLU_001265_2_1_1"/>
<evidence type="ECO:0000256" key="1">
    <source>
        <dbReference type="ARBA" id="ARBA00004141"/>
    </source>
</evidence>
<feature type="transmembrane region" description="Helical" evidence="6">
    <location>
        <begin position="363"/>
        <end position="387"/>
    </location>
</feature>
<keyword evidence="4 6" id="KW-1133">Transmembrane helix</keyword>
<gene>
    <name evidence="7" type="ORF">BBAD15_g4868</name>
</gene>
<feature type="transmembrane region" description="Helical" evidence="6">
    <location>
        <begin position="399"/>
        <end position="419"/>
    </location>
</feature>
<evidence type="ECO:0000256" key="6">
    <source>
        <dbReference type="SAM" id="Phobius"/>
    </source>
</evidence>
<evidence type="ECO:0000313" key="8">
    <source>
        <dbReference type="Proteomes" id="UP000030106"/>
    </source>
</evidence>
<dbReference type="FunFam" id="1.20.1250.20:FF:000106">
    <property type="entry name" value="MFS transporter, putative"/>
    <property type="match status" value="1"/>
</dbReference>
<dbReference type="GO" id="GO:0022857">
    <property type="term" value="F:transmembrane transporter activity"/>
    <property type="evidence" value="ECO:0007669"/>
    <property type="project" value="InterPro"/>
</dbReference>
<feature type="transmembrane region" description="Helical" evidence="6">
    <location>
        <begin position="425"/>
        <end position="443"/>
    </location>
</feature>
<feature type="transmembrane region" description="Helical" evidence="6">
    <location>
        <begin position="523"/>
        <end position="544"/>
    </location>
</feature>
<dbReference type="InterPro" id="IPR036259">
    <property type="entry name" value="MFS_trans_sf"/>
</dbReference>
<dbReference type="Gene3D" id="1.20.1250.20">
    <property type="entry name" value="MFS general substrate transporter like domains"/>
    <property type="match status" value="1"/>
</dbReference>
<dbReference type="eggNOG" id="KOG2533">
    <property type="taxonomic scope" value="Eukaryota"/>
</dbReference>
<dbReference type="SUPFAM" id="SSF103473">
    <property type="entry name" value="MFS general substrate transporter"/>
    <property type="match status" value="1"/>
</dbReference>
<name>A0A0A2WA08_BEABA</name>
<evidence type="ECO:0000256" key="5">
    <source>
        <dbReference type="ARBA" id="ARBA00023136"/>
    </source>
</evidence>
<protein>
    <submittedName>
        <fullName evidence="7">Putative transporter</fullName>
    </submittedName>
</protein>
<evidence type="ECO:0000256" key="2">
    <source>
        <dbReference type="ARBA" id="ARBA00022448"/>
    </source>
</evidence>
<keyword evidence="3 6" id="KW-0812">Transmembrane</keyword>
<accession>A0A0A2WA08</accession>
<keyword evidence="5 6" id="KW-0472">Membrane</keyword>
<dbReference type="Proteomes" id="UP000030106">
    <property type="component" value="Unassembled WGS sequence"/>
</dbReference>
<evidence type="ECO:0000256" key="3">
    <source>
        <dbReference type="ARBA" id="ARBA00022692"/>
    </source>
</evidence>
<dbReference type="STRING" id="1245745.A0A0A2WA08"/>
<evidence type="ECO:0000313" key="7">
    <source>
        <dbReference type="EMBL" id="KGQ09814.1"/>
    </source>
</evidence>
<comment type="subcellular location">
    <subcellularLocation>
        <location evidence="1">Membrane</location>
        <topology evidence="1">Multi-pass membrane protein</topology>
    </subcellularLocation>
</comment>
<reference evidence="7 8" key="1">
    <citation type="submission" date="2012-10" db="EMBL/GenBank/DDBJ databases">
        <title>Genome sequencing and analysis of entomopathogenic fungi Beauveria bassiana D1-5.</title>
        <authorList>
            <person name="Li Q."/>
            <person name="Wang L."/>
            <person name="Zhang Z."/>
            <person name="Wang Q."/>
            <person name="Ren J."/>
            <person name="Wang M."/>
            <person name="Xu W."/>
            <person name="Wang J."/>
            <person name="Lu Y."/>
            <person name="Du Q."/>
            <person name="Sun Z."/>
        </authorList>
    </citation>
    <scope>NUCLEOTIDE SEQUENCE [LARGE SCALE GENOMIC DNA]</scope>
    <source>
        <strain evidence="7 8">D1-5</strain>
    </source>
</reference>
<evidence type="ECO:0000256" key="4">
    <source>
        <dbReference type="ARBA" id="ARBA00022989"/>
    </source>
</evidence>
<dbReference type="InterPro" id="IPR011701">
    <property type="entry name" value="MFS"/>
</dbReference>
<feature type="transmembrane region" description="Helical" evidence="6">
    <location>
        <begin position="455"/>
        <end position="476"/>
    </location>
</feature>
<sequence>MATVLFNKSPDKSSTISSAVSLNDIPELGAPVTKRQSIFQRSTRVDKEAIATQPSVFDDPSTLEKYYPKQTWENYHRFDPLYRWTWNEESKLVWKLDFRIMTWACIMFMALELDRANILQALTDNFLNDLHLTTDDYNLGNTVFRLSFLCAELPSQLVSKWMGPDRWIPLQICLWSIVAGAQFFLSGRTSFLATRALLGILQGGFIPDVSNGTFDPPKTLEHGQLIRLQIIIYLSYFYKHAELTIRLGFFWTALNTADVLSAVIAMGLLNMRGVAGKAGWRWLFLIEALLTFLIGVLSWLLMPPGPCQTASWFRGKTGWFTEREEKIIVNRVLRDDPSKSDMHNREPVTLRLLWKSLRDYDLWPIYALGLTFMIPVQPQGLYLTLSLTGLGFSRFQSNLLTIPATVLQVFTMLGLTFLAEHLRNLSIVAMLAQIWALPFIIYLNVVDTAAVNKWVMFGVITLLLGVPSSHPIQVAWTSRNSNTVRSRTVSAATYNMFVQGCSIISSNVYRADDAPQYNRGNRALLGVVCMNIALYVLTKFYYIWRNKTRDEKWNAMTEEQRLEYLSNPPKEGNKRLDFRFAH</sequence>
<feature type="transmembrane region" description="Helical" evidence="6">
    <location>
        <begin position="249"/>
        <end position="270"/>
    </location>
</feature>
<dbReference type="EMBL" id="ANFO01000402">
    <property type="protein sequence ID" value="KGQ09814.1"/>
    <property type="molecule type" value="Genomic_DNA"/>
</dbReference>
<dbReference type="AlphaFoldDB" id="A0A0A2WA08"/>
<proteinExistence type="predicted"/>